<evidence type="ECO:0000259" key="16">
    <source>
        <dbReference type="PROSITE" id="PS50885"/>
    </source>
</evidence>
<evidence type="ECO:0000256" key="11">
    <source>
        <dbReference type="ARBA" id="ARBA00022989"/>
    </source>
</evidence>
<gene>
    <name evidence="17" type="ORF">HMPREF0202_00667</name>
</gene>
<dbReference type="CDD" id="cd06225">
    <property type="entry name" value="HAMP"/>
    <property type="match status" value="1"/>
</dbReference>
<dbReference type="SUPFAM" id="SSF158472">
    <property type="entry name" value="HAMP domain-like"/>
    <property type="match status" value="1"/>
</dbReference>
<dbReference type="eggNOG" id="COG5002">
    <property type="taxonomic scope" value="Bacteria"/>
</dbReference>
<dbReference type="InterPro" id="IPR005467">
    <property type="entry name" value="His_kinase_dom"/>
</dbReference>
<dbReference type="Gene3D" id="6.10.340.10">
    <property type="match status" value="1"/>
</dbReference>
<dbReference type="GO" id="GO:0000155">
    <property type="term" value="F:phosphorelay sensor kinase activity"/>
    <property type="evidence" value="ECO:0007669"/>
    <property type="project" value="InterPro"/>
</dbReference>
<evidence type="ECO:0000259" key="15">
    <source>
        <dbReference type="PROSITE" id="PS50109"/>
    </source>
</evidence>
<dbReference type="PATRIC" id="fig|1319815.3.peg.637"/>
<reference evidence="17 18" key="1">
    <citation type="submission" date="2013-08" db="EMBL/GenBank/DDBJ databases">
        <authorList>
            <person name="Weinstock G."/>
            <person name="Sodergren E."/>
            <person name="Wylie T."/>
            <person name="Fulton L."/>
            <person name="Fulton R."/>
            <person name="Fronick C."/>
            <person name="O'Laughlin M."/>
            <person name="Godfrey J."/>
            <person name="Miner T."/>
            <person name="Herter B."/>
            <person name="Appelbaum E."/>
            <person name="Cordes M."/>
            <person name="Lek S."/>
            <person name="Wollam A."/>
            <person name="Pepin K.H."/>
            <person name="Palsikar V.B."/>
            <person name="Mitreva M."/>
            <person name="Wilson R.K."/>
        </authorList>
    </citation>
    <scope>NUCLEOTIDE SEQUENCE [LARGE SCALE GENOMIC DNA]</scope>
    <source>
        <strain evidence="17 18">ATCC BAA-474</strain>
    </source>
</reference>
<organism evidence="17 18">
    <name type="scientific">Cetobacterium somerae ATCC BAA-474</name>
    <dbReference type="NCBI Taxonomy" id="1319815"/>
    <lineage>
        <taxon>Bacteria</taxon>
        <taxon>Fusobacteriati</taxon>
        <taxon>Fusobacteriota</taxon>
        <taxon>Fusobacteriia</taxon>
        <taxon>Fusobacteriales</taxon>
        <taxon>Fusobacteriaceae</taxon>
        <taxon>Cetobacterium</taxon>
    </lineage>
</organism>
<evidence type="ECO:0000256" key="7">
    <source>
        <dbReference type="ARBA" id="ARBA00022692"/>
    </source>
</evidence>
<dbReference type="CDD" id="cd00082">
    <property type="entry name" value="HisKA"/>
    <property type="match status" value="1"/>
</dbReference>
<dbReference type="Gene3D" id="3.30.565.10">
    <property type="entry name" value="Histidine kinase-like ATPase, C-terminal domain"/>
    <property type="match status" value="1"/>
</dbReference>
<evidence type="ECO:0000256" key="13">
    <source>
        <dbReference type="ARBA" id="ARBA00023136"/>
    </source>
</evidence>
<accession>U7VF38</accession>
<keyword evidence="5" id="KW-0597">Phosphoprotein</keyword>
<dbReference type="Proteomes" id="UP000017081">
    <property type="component" value="Unassembled WGS sequence"/>
</dbReference>
<feature type="transmembrane region" description="Helical" evidence="14">
    <location>
        <begin position="235"/>
        <end position="255"/>
    </location>
</feature>
<dbReference type="PANTHER" id="PTHR45528:SF1">
    <property type="entry name" value="SENSOR HISTIDINE KINASE CPXA"/>
    <property type="match status" value="1"/>
</dbReference>
<keyword evidence="13 14" id="KW-0472">Membrane</keyword>
<dbReference type="InterPro" id="IPR036097">
    <property type="entry name" value="HisK_dim/P_sf"/>
</dbReference>
<keyword evidence="8" id="KW-0547">Nucleotide-binding</keyword>
<evidence type="ECO:0000256" key="8">
    <source>
        <dbReference type="ARBA" id="ARBA00022741"/>
    </source>
</evidence>
<evidence type="ECO:0000256" key="4">
    <source>
        <dbReference type="ARBA" id="ARBA00022475"/>
    </source>
</evidence>
<name>U7VF38_9FUSO</name>
<evidence type="ECO:0000256" key="2">
    <source>
        <dbReference type="ARBA" id="ARBA00004651"/>
    </source>
</evidence>
<dbReference type="PANTHER" id="PTHR45528">
    <property type="entry name" value="SENSOR HISTIDINE KINASE CPXA"/>
    <property type="match status" value="1"/>
</dbReference>
<dbReference type="SUPFAM" id="SSF47384">
    <property type="entry name" value="Homodimeric domain of signal transducing histidine kinase"/>
    <property type="match status" value="1"/>
</dbReference>
<feature type="domain" description="Histidine kinase" evidence="15">
    <location>
        <begin position="331"/>
        <end position="531"/>
    </location>
</feature>
<comment type="subcellular location">
    <subcellularLocation>
        <location evidence="2">Cell membrane</location>
        <topology evidence="2">Multi-pass membrane protein</topology>
    </subcellularLocation>
</comment>
<protein>
    <recommendedName>
        <fullName evidence="3">histidine kinase</fullName>
        <ecNumber evidence="3">2.7.13.3</ecNumber>
    </recommendedName>
</protein>
<evidence type="ECO:0000256" key="12">
    <source>
        <dbReference type="ARBA" id="ARBA00023012"/>
    </source>
</evidence>
<keyword evidence="12" id="KW-0902">Two-component regulatory system</keyword>
<evidence type="ECO:0000256" key="9">
    <source>
        <dbReference type="ARBA" id="ARBA00022777"/>
    </source>
</evidence>
<evidence type="ECO:0000256" key="10">
    <source>
        <dbReference type="ARBA" id="ARBA00022840"/>
    </source>
</evidence>
<keyword evidence="7 14" id="KW-0812">Transmembrane</keyword>
<dbReference type="SMART" id="SM00304">
    <property type="entry name" value="HAMP"/>
    <property type="match status" value="1"/>
</dbReference>
<dbReference type="PROSITE" id="PS50885">
    <property type="entry name" value="HAMP"/>
    <property type="match status" value="1"/>
</dbReference>
<dbReference type="GO" id="GO:0005524">
    <property type="term" value="F:ATP binding"/>
    <property type="evidence" value="ECO:0007669"/>
    <property type="project" value="UniProtKB-KW"/>
</dbReference>
<dbReference type="SUPFAM" id="SSF55874">
    <property type="entry name" value="ATPase domain of HSP90 chaperone/DNA topoisomerase II/histidine kinase"/>
    <property type="match status" value="1"/>
</dbReference>
<evidence type="ECO:0000313" key="17">
    <source>
        <dbReference type="EMBL" id="ERT69438.1"/>
    </source>
</evidence>
<evidence type="ECO:0000256" key="1">
    <source>
        <dbReference type="ARBA" id="ARBA00000085"/>
    </source>
</evidence>
<comment type="caution">
    <text evidence="17">The sequence shown here is derived from an EMBL/GenBank/DDBJ whole genome shotgun (WGS) entry which is preliminary data.</text>
</comment>
<comment type="catalytic activity">
    <reaction evidence="1">
        <text>ATP + protein L-histidine = ADP + protein N-phospho-L-histidine.</text>
        <dbReference type="EC" id="2.7.13.3"/>
    </reaction>
</comment>
<sequence>MKLRNKLILILSLVLLVSLFLEGVLGNIYFEKYFRYTKVLQLEKIDFINSGKIDYDKLKVYEKNQNALVMIYKDNKIINLENFYYIKVKTKTGDAFVLLDAFLDNLYSNTPLKIENRDLVEITAIKILNNYYLPTTLIKNNDVFRDYKFSYRSKDIYNIDGRVEEVNAPYTQSSLGDDFLESLLTIDVLKPQKEKYKDVDGDDEFQLITLNSDGYKVVIFYSFENIKDIFPSLKLYFYMKAILIILFTVLIGVVLEKIIVNPIVNLSKVSEKIANLNFIKEIDYKSGDEIGTLYKDIFKMSEKLENIIELYKGKVSRNKEAQIKLEESIKLFMHEVKTPLSAIIGFSDLLLEDEHTEEIAIINSESKRILKMANTLLEENRFSQNEMILNKKAFSLISLIELSLKILEGESKNIDIDISHLKNISIYGDREKLEQVILNILKNALEYAKSEIKIYTEEYSGEVVLYLENDGPHILKGNLDKVWNKFFSSNSGDRGLGLYISSEILDAHGFNYGVENSNLGVRFFIVLKKGI</sequence>
<feature type="domain" description="HAMP" evidence="16">
    <location>
        <begin position="257"/>
        <end position="309"/>
    </location>
</feature>
<dbReference type="InterPro" id="IPR003660">
    <property type="entry name" value="HAMP_dom"/>
</dbReference>
<keyword evidence="4" id="KW-1003">Cell membrane</keyword>
<dbReference type="Pfam" id="PF02518">
    <property type="entry name" value="HATPase_c"/>
    <property type="match status" value="1"/>
</dbReference>
<dbReference type="EC" id="2.7.13.3" evidence="3"/>
<keyword evidence="11 14" id="KW-1133">Transmembrane helix</keyword>
<evidence type="ECO:0000256" key="3">
    <source>
        <dbReference type="ARBA" id="ARBA00012438"/>
    </source>
</evidence>
<proteinExistence type="predicted"/>
<dbReference type="InterPro" id="IPR050398">
    <property type="entry name" value="HssS/ArlS-like"/>
</dbReference>
<dbReference type="InterPro" id="IPR003661">
    <property type="entry name" value="HisK_dim/P_dom"/>
</dbReference>
<keyword evidence="18" id="KW-1185">Reference proteome</keyword>
<dbReference type="EMBL" id="AXZF01000024">
    <property type="protein sequence ID" value="ERT69438.1"/>
    <property type="molecule type" value="Genomic_DNA"/>
</dbReference>
<keyword evidence="10" id="KW-0067">ATP-binding</keyword>
<dbReference type="SMART" id="SM00388">
    <property type="entry name" value="HisKA"/>
    <property type="match status" value="1"/>
</dbReference>
<dbReference type="Gene3D" id="1.10.287.130">
    <property type="match status" value="1"/>
</dbReference>
<dbReference type="SMART" id="SM00387">
    <property type="entry name" value="HATPase_c"/>
    <property type="match status" value="1"/>
</dbReference>
<dbReference type="Pfam" id="PF00512">
    <property type="entry name" value="HisKA"/>
    <property type="match status" value="1"/>
</dbReference>
<dbReference type="PROSITE" id="PS50109">
    <property type="entry name" value="HIS_KIN"/>
    <property type="match status" value="1"/>
</dbReference>
<dbReference type="GO" id="GO:0005886">
    <property type="term" value="C:plasma membrane"/>
    <property type="evidence" value="ECO:0007669"/>
    <property type="project" value="UniProtKB-SubCell"/>
</dbReference>
<evidence type="ECO:0000256" key="5">
    <source>
        <dbReference type="ARBA" id="ARBA00022553"/>
    </source>
</evidence>
<dbReference type="RefSeq" id="WP_023050213.1">
    <property type="nucleotide sequence ID" value="NZ_CP173065.2"/>
</dbReference>
<evidence type="ECO:0000256" key="14">
    <source>
        <dbReference type="SAM" id="Phobius"/>
    </source>
</evidence>
<evidence type="ECO:0000256" key="6">
    <source>
        <dbReference type="ARBA" id="ARBA00022679"/>
    </source>
</evidence>
<dbReference type="HOGENOM" id="CLU_508765_0_0_0"/>
<keyword evidence="9" id="KW-0418">Kinase</keyword>
<keyword evidence="6" id="KW-0808">Transferase</keyword>
<dbReference type="InterPro" id="IPR003594">
    <property type="entry name" value="HATPase_dom"/>
</dbReference>
<dbReference type="InterPro" id="IPR036890">
    <property type="entry name" value="HATPase_C_sf"/>
</dbReference>
<dbReference type="STRING" id="1319815.HMPREF0202_00667"/>
<dbReference type="AlphaFoldDB" id="U7VF38"/>
<evidence type="ECO:0000313" key="18">
    <source>
        <dbReference type="Proteomes" id="UP000017081"/>
    </source>
</evidence>